<dbReference type="InterPro" id="IPR037185">
    <property type="entry name" value="EmrE-like"/>
</dbReference>
<feature type="transmembrane region" description="Helical" evidence="5">
    <location>
        <begin position="105"/>
        <end position="125"/>
    </location>
</feature>
<dbReference type="InterPro" id="IPR000620">
    <property type="entry name" value="EamA_dom"/>
</dbReference>
<evidence type="ECO:0000313" key="7">
    <source>
        <dbReference type="EMBL" id="OIQ85914.1"/>
    </source>
</evidence>
<evidence type="ECO:0000256" key="3">
    <source>
        <dbReference type="ARBA" id="ARBA00022989"/>
    </source>
</evidence>
<comment type="caution">
    <text evidence="7">The sequence shown here is derived from an EMBL/GenBank/DDBJ whole genome shotgun (WGS) entry which is preliminary data.</text>
</comment>
<feature type="domain" description="EamA" evidence="6">
    <location>
        <begin position="19"/>
        <end position="151"/>
    </location>
</feature>
<gene>
    <name evidence="7" type="primary">yedA_7</name>
    <name evidence="7" type="ORF">GALL_322490</name>
</gene>
<sequence length="307" mass="32322">MTRDTRTTEAQAKRSTLDVVLLLTLATLWGASYTFIRLSVVTIPPLTLIAARTLIAGSLLAAWMTMRGISIPREPALWRRFFVQAMLNSVVPFTLIAWAERSVEAGLATILNSASPVFAFVATWLITKHEHVPPRKLFGVAIGLAGICLIVGTSVLSGLGNQAIPQLAIVAASVCYAGAAIYGRSFHGLPPAVPAAGSMLLGAALLIPASLAFDHPWTLHPSMSSLGALLALSVFSTAAAFVIYFRLVQTLGSVGTTAQAYLRVPIGVALSMMFLGESLAPTAWIGLICVVAGVAAMTMPHRTKTTA</sequence>
<feature type="transmembrane region" description="Helical" evidence="5">
    <location>
        <begin position="282"/>
        <end position="299"/>
    </location>
</feature>
<feature type="transmembrane region" description="Helical" evidence="5">
    <location>
        <begin position="20"/>
        <end position="40"/>
    </location>
</feature>
<feature type="transmembrane region" description="Helical" evidence="5">
    <location>
        <begin position="260"/>
        <end position="276"/>
    </location>
</feature>
<protein>
    <submittedName>
        <fullName evidence="7">Putative inner membrane transporter YedA</fullName>
    </submittedName>
</protein>
<feature type="transmembrane region" description="Helical" evidence="5">
    <location>
        <begin position="46"/>
        <end position="65"/>
    </location>
</feature>
<feature type="transmembrane region" description="Helical" evidence="5">
    <location>
        <begin position="77"/>
        <end position="99"/>
    </location>
</feature>
<feature type="transmembrane region" description="Helical" evidence="5">
    <location>
        <begin position="163"/>
        <end position="183"/>
    </location>
</feature>
<keyword evidence="2 5" id="KW-0812">Transmembrane</keyword>
<dbReference type="PANTHER" id="PTHR32322:SF9">
    <property type="entry name" value="AMINO-ACID METABOLITE EFFLUX PUMP-RELATED"/>
    <property type="match status" value="1"/>
</dbReference>
<dbReference type="InterPro" id="IPR050638">
    <property type="entry name" value="AA-Vitamin_Transporters"/>
</dbReference>
<organism evidence="7">
    <name type="scientific">mine drainage metagenome</name>
    <dbReference type="NCBI Taxonomy" id="410659"/>
    <lineage>
        <taxon>unclassified sequences</taxon>
        <taxon>metagenomes</taxon>
        <taxon>ecological metagenomes</taxon>
    </lineage>
</organism>
<evidence type="ECO:0000256" key="1">
    <source>
        <dbReference type="ARBA" id="ARBA00004141"/>
    </source>
</evidence>
<feature type="transmembrane region" description="Helical" evidence="5">
    <location>
        <begin position="195"/>
        <end position="213"/>
    </location>
</feature>
<evidence type="ECO:0000256" key="5">
    <source>
        <dbReference type="SAM" id="Phobius"/>
    </source>
</evidence>
<proteinExistence type="predicted"/>
<dbReference type="AlphaFoldDB" id="A0A1J5QRB1"/>
<keyword evidence="4 5" id="KW-0472">Membrane</keyword>
<feature type="domain" description="EamA" evidence="6">
    <location>
        <begin position="167"/>
        <end position="298"/>
    </location>
</feature>
<name>A0A1J5QRB1_9ZZZZ</name>
<dbReference type="SUPFAM" id="SSF103481">
    <property type="entry name" value="Multidrug resistance efflux transporter EmrE"/>
    <property type="match status" value="2"/>
</dbReference>
<evidence type="ECO:0000256" key="4">
    <source>
        <dbReference type="ARBA" id="ARBA00023136"/>
    </source>
</evidence>
<dbReference type="PANTHER" id="PTHR32322">
    <property type="entry name" value="INNER MEMBRANE TRANSPORTER"/>
    <property type="match status" value="1"/>
</dbReference>
<comment type="subcellular location">
    <subcellularLocation>
        <location evidence="1">Membrane</location>
        <topology evidence="1">Multi-pass membrane protein</topology>
    </subcellularLocation>
</comment>
<feature type="transmembrane region" description="Helical" evidence="5">
    <location>
        <begin position="137"/>
        <end position="157"/>
    </location>
</feature>
<accession>A0A1J5QRB1</accession>
<keyword evidence="3 5" id="KW-1133">Transmembrane helix</keyword>
<evidence type="ECO:0000259" key="6">
    <source>
        <dbReference type="Pfam" id="PF00892"/>
    </source>
</evidence>
<feature type="transmembrane region" description="Helical" evidence="5">
    <location>
        <begin position="225"/>
        <end position="248"/>
    </location>
</feature>
<dbReference type="EMBL" id="MLJW01000512">
    <property type="protein sequence ID" value="OIQ85914.1"/>
    <property type="molecule type" value="Genomic_DNA"/>
</dbReference>
<evidence type="ECO:0000256" key="2">
    <source>
        <dbReference type="ARBA" id="ARBA00022692"/>
    </source>
</evidence>
<reference evidence="7" key="1">
    <citation type="submission" date="2016-10" db="EMBL/GenBank/DDBJ databases">
        <title>Sequence of Gallionella enrichment culture.</title>
        <authorList>
            <person name="Poehlein A."/>
            <person name="Muehling M."/>
            <person name="Daniel R."/>
        </authorList>
    </citation>
    <scope>NUCLEOTIDE SEQUENCE</scope>
</reference>
<dbReference type="Pfam" id="PF00892">
    <property type="entry name" value="EamA"/>
    <property type="match status" value="2"/>
</dbReference>
<dbReference type="GO" id="GO:0016020">
    <property type="term" value="C:membrane"/>
    <property type="evidence" value="ECO:0007669"/>
    <property type="project" value="UniProtKB-SubCell"/>
</dbReference>